<dbReference type="EMBL" id="BAAANT010000002">
    <property type="protein sequence ID" value="GAA2131531.1"/>
    <property type="molecule type" value="Genomic_DNA"/>
</dbReference>
<organism evidence="1 2">
    <name type="scientific">Kitasatospora kazusensis</name>
    <dbReference type="NCBI Taxonomy" id="407974"/>
    <lineage>
        <taxon>Bacteria</taxon>
        <taxon>Bacillati</taxon>
        <taxon>Actinomycetota</taxon>
        <taxon>Actinomycetes</taxon>
        <taxon>Kitasatosporales</taxon>
        <taxon>Streptomycetaceae</taxon>
        <taxon>Kitasatospora</taxon>
    </lineage>
</organism>
<accession>A0ABP5KIR0</accession>
<evidence type="ECO:0000313" key="1">
    <source>
        <dbReference type="EMBL" id="GAA2131531.1"/>
    </source>
</evidence>
<reference evidence="2" key="1">
    <citation type="journal article" date="2019" name="Int. J. Syst. Evol. Microbiol.">
        <title>The Global Catalogue of Microorganisms (GCM) 10K type strain sequencing project: providing services to taxonomists for standard genome sequencing and annotation.</title>
        <authorList>
            <consortium name="The Broad Institute Genomics Platform"/>
            <consortium name="The Broad Institute Genome Sequencing Center for Infectious Disease"/>
            <person name="Wu L."/>
            <person name="Ma J."/>
        </authorList>
    </citation>
    <scope>NUCLEOTIDE SEQUENCE [LARGE SCALE GENOMIC DNA]</scope>
    <source>
        <strain evidence="2">JCM 14560</strain>
    </source>
</reference>
<proteinExistence type="predicted"/>
<dbReference type="RefSeq" id="WP_344460190.1">
    <property type="nucleotide sequence ID" value="NZ_BAAANT010000002.1"/>
</dbReference>
<sequence>METTTMITKLTGQTVIALPSCASASFGTAGITSAASLLRGAAVLADNGLGLDGQDLDTTGVSVIAAVLGVSGLGNTGAGSVEAGLSGNWPTFGGGRELRNERPIQAPKAVAAAAEHGDYAQAIGAGEAKKQDEQQIAKAEAAFMGAMAVRIRAYRGPQPWRERT</sequence>
<dbReference type="Proteomes" id="UP001422759">
    <property type="component" value="Unassembled WGS sequence"/>
</dbReference>
<gene>
    <name evidence="1" type="ORF">GCM10009760_05370</name>
</gene>
<protein>
    <submittedName>
        <fullName evidence="1">Uncharacterized protein</fullName>
    </submittedName>
</protein>
<keyword evidence="2" id="KW-1185">Reference proteome</keyword>
<name>A0ABP5KIR0_9ACTN</name>
<comment type="caution">
    <text evidence="1">The sequence shown here is derived from an EMBL/GenBank/DDBJ whole genome shotgun (WGS) entry which is preliminary data.</text>
</comment>
<evidence type="ECO:0000313" key="2">
    <source>
        <dbReference type="Proteomes" id="UP001422759"/>
    </source>
</evidence>